<dbReference type="AlphaFoldDB" id="A0A1L5F5S5"/>
<feature type="transmembrane region" description="Helical" evidence="1">
    <location>
        <begin position="44"/>
        <end position="67"/>
    </location>
</feature>
<keyword evidence="1" id="KW-0812">Transmembrane</keyword>
<accession>A0A1L5F5S5</accession>
<name>A0A1L5F5S5_CLOKL</name>
<organism evidence="3 4">
    <name type="scientific">Clostridium kluyveri</name>
    <dbReference type="NCBI Taxonomy" id="1534"/>
    <lineage>
        <taxon>Bacteria</taxon>
        <taxon>Bacillati</taxon>
        <taxon>Bacillota</taxon>
        <taxon>Clostridia</taxon>
        <taxon>Eubacteriales</taxon>
        <taxon>Clostridiaceae</taxon>
        <taxon>Clostridium</taxon>
    </lineage>
</organism>
<reference evidence="3 4" key="1">
    <citation type="submission" date="2016-12" db="EMBL/GenBank/DDBJ databases">
        <title>Complete genome sequence of Clostridium kluyveri JZZ isolated from the pit mud of a Chinese flavor liquor-making factory.</title>
        <authorList>
            <person name="Wang Y."/>
        </authorList>
    </citation>
    <scope>NUCLEOTIDE SEQUENCE [LARGE SCALE GENOMIC DNA]</scope>
    <source>
        <strain evidence="3 4">JZZ</strain>
    </source>
</reference>
<keyword evidence="1" id="KW-1133">Transmembrane helix</keyword>
<dbReference type="InterPro" id="IPR027783">
    <property type="entry name" value="Bacterial_PH-related"/>
</dbReference>
<evidence type="ECO:0000256" key="1">
    <source>
        <dbReference type="SAM" id="Phobius"/>
    </source>
</evidence>
<keyword evidence="1" id="KW-0472">Membrane</keyword>
<dbReference type="Proteomes" id="UP000184604">
    <property type="component" value="Chromosome"/>
</dbReference>
<feature type="domain" description="Bacterial Pleckstrin homology" evidence="2">
    <location>
        <begin position="63"/>
        <end position="163"/>
    </location>
</feature>
<protein>
    <recommendedName>
        <fullName evidence="2">Bacterial Pleckstrin homology domain-containing protein</fullName>
    </recommendedName>
</protein>
<gene>
    <name evidence="3" type="ORF">BS101_06045</name>
</gene>
<proteinExistence type="predicted"/>
<feature type="transmembrane region" description="Helical" evidence="1">
    <location>
        <begin position="12"/>
        <end position="32"/>
    </location>
</feature>
<dbReference type="EMBL" id="CP018335">
    <property type="protein sequence ID" value="APM38333.1"/>
    <property type="molecule type" value="Genomic_DNA"/>
</dbReference>
<dbReference type="RefSeq" id="WP_073538006.1">
    <property type="nucleotide sequence ID" value="NZ_CP018335.1"/>
</dbReference>
<feature type="transmembrane region" description="Helical" evidence="1">
    <location>
        <begin position="272"/>
        <end position="292"/>
    </location>
</feature>
<dbReference type="Pfam" id="PF10882">
    <property type="entry name" value="bPH_5"/>
    <property type="match status" value="1"/>
</dbReference>
<evidence type="ECO:0000259" key="2">
    <source>
        <dbReference type="Pfam" id="PF10882"/>
    </source>
</evidence>
<sequence>MKIYKSAKGIGVYIILGVSILYNSLLIFLIYYVDSYEISILLKFTLIAINLYQLYYIIVCGTLRYFIDAENLYITSMLKLKNEKISFGSIQMYQKSKGRIKGVKVSGYGKNKFAIGKSFIHKIGNTQMFVTSTENVIYLKTGTTSYALSPENFYGFELELNKKNIFYSEWENKLSKIVNPSRKQKFFIPFVITAIIIILITLNPIILYLHGNLPDKMPLSFQPNFTAVEFGTGRQFAFKQMSYGLLNMGLLFCMYYAGYIYSRYDERYSYKFLYAALIVSIIFLVMQMKIIYTFR</sequence>
<feature type="transmembrane region" description="Helical" evidence="1">
    <location>
        <begin position="241"/>
        <end position="260"/>
    </location>
</feature>
<feature type="transmembrane region" description="Helical" evidence="1">
    <location>
        <begin position="186"/>
        <end position="209"/>
    </location>
</feature>
<dbReference type="OrthoDB" id="1932057at2"/>
<evidence type="ECO:0000313" key="3">
    <source>
        <dbReference type="EMBL" id="APM38333.1"/>
    </source>
</evidence>
<evidence type="ECO:0000313" key="4">
    <source>
        <dbReference type="Proteomes" id="UP000184604"/>
    </source>
</evidence>